<dbReference type="Gene3D" id="3.90.1150.10">
    <property type="entry name" value="Aspartate Aminotransferase, domain 1"/>
    <property type="match status" value="1"/>
</dbReference>
<dbReference type="VEuPathDB" id="FungiDB:PADG_03736"/>
<dbReference type="AlphaFoldDB" id="A0A1D2JNP5"/>
<accession>A0A1D2JNP5</accession>
<dbReference type="InterPro" id="IPR015421">
    <property type="entry name" value="PyrdxlP-dep_Trfase_major"/>
</dbReference>
<gene>
    <name evidence="7" type="ORF">ACO22_00731</name>
</gene>
<dbReference type="InterPro" id="IPR015422">
    <property type="entry name" value="PyrdxlP-dep_Trfase_small"/>
</dbReference>
<keyword evidence="4 6" id="KW-0456">Lyase</keyword>
<dbReference type="PANTHER" id="PTHR11999">
    <property type="entry name" value="GROUP II PYRIDOXAL-5-PHOSPHATE DECARBOXYLASE"/>
    <property type="match status" value="1"/>
</dbReference>
<comment type="similarity">
    <text evidence="2 6">Belongs to the group II decarboxylase family.</text>
</comment>
<dbReference type="InterPro" id="IPR010977">
    <property type="entry name" value="Aromatic_deC"/>
</dbReference>
<proteinExistence type="inferred from homology"/>
<comment type="cofactor">
    <cofactor evidence="1 5 6">
        <name>pyridoxal 5'-phosphate</name>
        <dbReference type="ChEBI" id="CHEBI:597326"/>
    </cofactor>
</comment>
<evidence type="ECO:0000313" key="7">
    <source>
        <dbReference type="EMBL" id="ODH44741.1"/>
    </source>
</evidence>
<dbReference type="GO" id="GO:0019752">
    <property type="term" value="P:carboxylic acid metabolic process"/>
    <property type="evidence" value="ECO:0007669"/>
    <property type="project" value="InterPro"/>
</dbReference>
<evidence type="ECO:0000256" key="5">
    <source>
        <dbReference type="PIRSR" id="PIRSR602129-50"/>
    </source>
</evidence>
<feature type="modified residue" description="N6-(pyridoxal phosphate)lysine" evidence="5">
    <location>
        <position position="370"/>
    </location>
</feature>
<dbReference type="GO" id="GO:0030170">
    <property type="term" value="F:pyridoxal phosphate binding"/>
    <property type="evidence" value="ECO:0007669"/>
    <property type="project" value="InterPro"/>
</dbReference>
<protein>
    <recommendedName>
        <fullName evidence="9">Tyrosine decarboxylase</fullName>
    </recommendedName>
</protein>
<organism evidence="7 8">
    <name type="scientific">Paracoccidioides brasiliensis</name>
    <dbReference type="NCBI Taxonomy" id="121759"/>
    <lineage>
        <taxon>Eukaryota</taxon>
        <taxon>Fungi</taxon>
        <taxon>Dikarya</taxon>
        <taxon>Ascomycota</taxon>
        <taxon>Pezizomycotina</taxon>
        <taxon>Eurotiomycetes</taxon>
        <taxon>Eurotiomycetidae</taxon>
        <taxon>Onygenales</taxon>
        <taxon>Ajellomycetaceae</taxon>
        <taxon>Paracoccidioides</taxon>
    </lineage>
</organism>
<comment type="caution">
    <text evidence="7">The sequence shown here is derived from an EMBL/GenBank/DDBJ whole genome shotgun (WGS) entry which is preliminary data.</text>
</comment>
<dbReference type="SUPFAM" id="SSF53383">
    <property type="entry name" value="PLP-dependent transferases"/>
    <property type="match status" value="1"/>
</dbReference>
<evidence type="ECO:0008006" key="9">
    <source>
        <dbReference type="Google" id="ProtNLM"/>
    </source>
</evidence>
<sequence>MICAAQTTNLKDASKLNSLAHLKQDPIWLELDRNIAIMSIQPLQNPQEDDSTLQMWQTALSPWTSSILPHATNLSRARASLITPLPANGLGFSETKRHILDDIIPGFNGSSLCPNYYGFVTGGVTPAALLADNIVSAYDQNVQVHLPDHSIATEVEHQALNLLLDLFDLDHKNWPHKILTTGATTSNILGLALGREFVLRAAVERKAGVGQEVKSVGEHGVAAVLLAAGLKGVQVLTTYPHSSLGKAAGILGIGRANVKSVCVADLSEGVSQRPLMFDIEALERELARGDMASIVAVSCGEVNTGQFATKGLEEFKKIRQLCDKYGAWLHVDGAFGIFGRILKGESEFDHILEGCQGLELAHSITGDAHKLLNVPYDCGFFFSHHGGLAGDVCRNPNAAYLSSGNGDGNTSILSPINNGIENSRRLRALPVYATLVAYGRDGYRDMLKRQIRLARLVVDWLFEHPAYTVLPITPAKEELLHNTFMIVLFRARDEGLNRVLVNKINETSEMYVSGTIWEGIPACRIAISNWRVNEKRDFEVITSVLNGIIG</sequence>
<dbReference type="PANTHER" id="PTHR11999:SF165">
    <property type="entry name" value="DECARBOXYLASE, PUTATIVE (AFU_ORTHOLOGUE AFUA_2G04980)-RELATED"/>
    <property type="match status" value="1"/>
</dbReference>
<dbReference type="InterPro" id="IPR002129">
    <property type="entry name" value="PyrdxlP-dep_de-COase"/>
</dbReference>
<dbReference type="Gene3D" id="3.40.640.10">
    <property type="entry name" value="Type I PLP-dependent aspartate aminotransferase-like (Major domain)"/>
    <property type="match status" value="1"/>
</dbReference>
<dbReference type="GO" id="GO:0005737">
    <property type="term" value="C:cytoplasm"/>
    <property type="evidence" value="ECO:0007669"/>
    <property type="project" value="TreeGrafter"/>
</dbReference>
<dbReference type="EMBL" id="LZYO01000016">
    <property type="protein sequence ID" value="ODH44741.1"/>
    <property type="molecule type" value="Genomic_DNA"/>
</dbReference>
<dbReference type="Pfam" id="PF00282">
    <property type="entry name" value="Pyridoxal_deC"/>
    <property type="match status" value="1"/>
</dbReference>
<dbReference type="InterPro" id="IPR015424">
    <property type="entry name" value="PyrdxlP-dep_Trfase"/>
</dbReference>
<name>A0A1D2JNP5_PARBR</name>
<dbReference type="VEuPathDB" id="FungiDB:PABG_01671"/>
<keyword evidence="3 5" id="KW-0663">Pyridoxal phosphate</keyword>
<evidence type="ECO:0000256" key="3">
    <source>
        <dbReference type="ARBA" id="ARBA00022898"/>
    </source>
</evidence>
<dbReference type="GO" id="GO:0016831">
    <property type="term" value="F:carboxy-lyase activity"/>
    <property type="evidence" value="ECO:0007669"/>
    <property type="project" value="TreeGrafter"/>
</dbReference>
<evidence type="ECO:0000256" key="6">
    <source>
        <dbReference type="RuleBase" id="RU000382"/>
    </source>
</evidence>
<dbReference type="Proteomes" id="UP000242814">
    <property type="component" value="Unassembled WGS sequence"/>
</dbReference>
<evidence type="ECO:0000256" key="2">
    <source>
        <dbReference type="ARBA" id="ARBA00009533"/>
    </source>
</evidence>
<reference evidence="7 8" key="1">
    <citation type="submission" date="2016-06" db="EMBL/GenBank/DDBJ databases">
        <authorList>
            <person name="Kjaerup R.B."/>
            <person name="Dalgaard T.S."/>
            <person name="Juul-Madsen H.R."/>
        </authorList>
    </citation>
    <scope>NUCLEOTIDE SEQUENCE [LARGE SCALE GENOMIC DNA]</scope>
    <source>
        <strain evidence="7 8">Pb300</strain>
    </source>
</reference>
<evidence type="ECO:0000256" key="1">
    <source>
        <dbReference type="ARBA" id="ARBA00001933"/>
    </source>
</evidence>
<evidence type="ECO:0000256" key="4">
    <source>
        <dbReference type="ARBA" id="ARBA00023239"/>
    </source>
</evidence>
<evidence type="ECO:0000313" key="8">
    <source>
        <dbReference type="Proteomes" id="UP000242814"/>
    </source>
</evidence>